<evidence type="ECO:0000313" key="1">
    <source>
        <dbReference type="EMBL" id="WGM01755.1"/>
    </source>
</evidence>
<sequence>MEYSNTIKITCKPEHLESYFYQKMASEGGNNGFAKSLGIHPSTASRDKTRIFKLACQVVSEYGLPRHVVSVPDSSTQEVVITNISGEEIRNLIDMFGRVSTEKIQMLIDMLEHLRLPKKEASKLKNDEASECQIECCI</sequence>
<gene>
    <name evidence="1" type="ORF">QE210_01095</name>
</gene>
<dbReference type="EMBL" id="CP123504">
    <property type="protein sequence ID" value="WGM01755.1"/>
    <property type="molecule type" value="Genomic_DNA"/>
</dbReference>
<name>A0AA95GRS5_9GAMM</name>
<reference evidence="1" key="1">
    <citation type="submission" date="2023-04" db="EMBL/GenBank/DDBJ databases">
        <title>Genome dynamics across the evolutionary transition to endosymbiosis.</title>
        <authorList>
            <person name="Siozios S."/>
            <person name="Nadal-Jimenez P."/>
            <person name="Azagi T."/>
            <person name="Sprong H."/>
            <person name="Frost C.L."/>
            <person name="Parratt S.R."/>
            <person name="Taylor G."/>
            <person name="Brettell L."/>
            <person name="Lew K.C."/>
            <person name="Croft L."/>
            <person name="King K.C."/>
            <person name="Brockhurst M.A."/>
            <person name="Hypsa V."/>
            <person name="Novakova E."/>
            <person name="Darby A.C."/>
            <person name="Hurst G.D.D."/>
        </authorList>
    </citation>
    <scope>NUCLEOTIDE SEQUENCE</scope>
    <source>
        <strain evidence="1">APv</strain>
    </source>
</reference>
<dbReference type="AlphaFoldDB" id="A0AA95GRS5"/>
<proteinExistence type="predicted"/>
<evidence type="ECO:0000313" key="2">
    <source>
        <dbReference type="Proteomes" id="UP001177595"/>
    </source>
</evidence>
<dbReference type="RefSeq" id="WP_280625190.1">
    <property type="nucleotide sequence ID" value="NZ_CP123504.1"/>
</dbReference>
<organism evidence="1 2">
    <name type="scientific">Arsenophonus nasoniae</name>
    <name type="common">son-killer infecting Nasonia vitripennis</name>
    <dbReference type="NCBI Taxonomy" id="638"/>
    <lineage>
        <taxon>Bacteria</taxon>
        <taxon>Pseudomonadati</taxon>
        <taxon>Pseudomonadota</taxon>
        <taxon>Gammaproteobacteria</taxon>
        <taxon>Enterobacterales</taxon>
        <taxon>Morganellaceae</taxon>
        <taxon>Arsenophonus</taxon>
    </lineage>
</organism>
<accession>A0AA95GRS5</accession>
<dbReference type="Proteomes" id="UP001177595">
    <property type="component" value="Chromosome"/>
</dbReference>
<protein>
    <submittedName>
        <fullName evidence="1">Uncharacterized protein</fullName>
    </submittedName>
</protein>